<keyword evidence="1" id="KW-0812">Transmembrane</keyword>
<protein>
    <submittedName>
        <fullName evidence="2">Uncharacterized protein</fullName>
    </submittedName>
</protein>
<geneLocation type="plasmid" evidence="2">
    <name>pAER57</name>
</geneLocation>
<reference evidence="2" key="1">
    <citation type="journal article" date="2019" name="Front. Microbiol.">
        <title>Identification of a Novel Plasmid Lineage Associated With the Dissemination of Metallo-beta-Lactamase Genes Among Pseudomonads.</title>
        <authorList>
            <person name="Di Pilato V."/>
            <person name="Antonelli A."/>
            <person name="Giani T."/>
            <person name="Henrici De Angelis L."/>
            <person name="Rossolini G.M."/>
            <person name="Pollini S."/>
        </authorList>
    </citation>
    <scope>NUCLEOTIDE SEQUENCE</scope>
    <source>
        <strain evidence="2">57</strain>
        <plasmid evidence="2">pAER57</plasmid>
    </source>
</reference>
<accession>A0A514C8W3</accession>
<evidence type="ECO:0000313" key="2">
    <source>
        <dbReference type="EMBL" id="QDH75869.1"/>
    </source>
</evidence>
<name>A0A514C8W3_ECTME</name>
<feature type="transmembrane region" description="Helical" evidence="1">
    <location>
        <begin position="49"/>
        <end position="72"/>
    </location>
</feature>
<keyword evidence="2" id="KW-0614">Plasmid</keyword>
<keyword evidence="1" id="KW-1133">Transmembrane helix</keyword>
<sequence>MRLLAFIHGLILMVVMFLVGRSEFAHDYGYLGLGLAIIGMVGSGRSQTWLGKAVSLWAIVSGVAAVAGYQAFTLLA</sequence>
<organism evidence="2">
    <name type="scientific">Ectopseudomonas mendocina</name>
    <name type="common">Pseudomonas mendocina</name>
    <dbReference type="NCBI Taxonomy" id="300"/>
    <lineage>
        <taxon>Bacteria</taxon>
        <taxon>Pseudomonadati</taxon>
        <taxon>Pseudomonadota</taxon>
        <taxon>Gammaproteobacteria</taxon>
        <taxon>Pseudomonadales</taxon>
        <taxon>Pseudomonadaceae</taxon>
        <taxon>Ectopseudomonas</taxon>
    </lineage>
</organism>
<keyword evidence="1" id="KW-0472">Membrane</keyword>
<evidence type="ECO:0000256" key="1">
    <source>
        <dbReference type="SAM" id="Phobius"/>
    </source>
</evidence>
<dbReference type="EMBL" id="MK671726">
    <property type="protein sequence ID" value="QDH75869.1"/>
    <property type="molecule type" value="Genomic_DNA"/>
</dbReference>
<dbReference type="RefSeq" id="WP_086239850.1">
    <property type="nucleotide sequence ID" value="NZ_MK671726.1"/>
</dbReference>
<proteinExistence type="predicted"/>
<dbReference type="AlphaFoldDB" id="A0A514C8W3"/>